<proteinExistence type="predicted"/>
<name>A0A6G1HGA2_9PEZI</name>
<dbReference type="InterPro" id="IPR029058">
    <property type="entry name" value="AB_hydrolase_fold"/>
</dbReference>
<keyword evidence="1" id="KW-0732">Signal</keyword>
<evidence type="ECO:0000256" key="1">
    <source>
        <dbReference type="SAM" id="SignalP"/>
    </source>
</evidence>
<gene>
    <name evidence="2" type="ORF">K402DRAFT_388632</name>
</gene>
<dbReference type="EMBL" id="ML977138">
    <property type="protein sequence ID" value="KAF1992062.1"/>
    <property type="molecule type" value="Genomic_DNA"/>
</dbReference>
<dbReference type="Proteomes" id="UP000800041">
    <property type="component" value="Unassembled WGS sequence"/>
</dbReference>
<evidence type="ECO:0008006" key="4">
    <source>
        <dbReference type="Google" id="ProtNLM"/>
    </source>
</evidence>
<protein>
    <recommendedName>
        <fullName evidence="4">Alpha/beta-hydrolase</fullName>
    </recommendedName>
</protein>
<evidence type="ECO:0000313" key="2">
    <source>
        <dbReference type="EMBL" id="KAF1992062.1"/>
    </source>
</evidence>
<accession>A0A6G1HGA2</accession>
<evidence type="ECO:0000313" key="3">
    <source>
        <dbReference type="Proteomes" id="UP000800041"/>
    </source>
</evidence>
<reference evidence="2" key="1">
    <citation type="journal article" date="2020" name="Stud. Mycol.">
        <title>101 Dothideomycetes genomes: a test case for predicting lifestyles and emergence of pathogens.</title>
        <authorList>
            <person name="Haridas S."/>
            <person name="Albert R."/>
            <person name="Binder M."/>
            <person name="Bloem J."/>
            <person name="Labutti K."/>
            <person name="Salamov A."/>
            <person name="Andreopoulos B."/>
            <person name="Baker S."/>
            <person name="Barry K."/>
            <person name="Bills G."/>
            <person name="Bluhm B."/>
            <person name="Cannon C."/>
            <person name="Castanera R."/>
            <person name="Culley D."/>
            <person name="Daum C."/>
            <person name="Ezra D."/>
            <person name="Gonzalez J."/>
            <person name="Henrissat B."/>
            <person name="Kuo A."/>
            <person name="Liang C."/>
            <person name="Lipzen A."/>
            <person name="Lutzoni F."/>
            <person name="Magnuson J."/>
            <person name="Mondo S."/>
            <person name="Nolan M."/>
            <person name="Ohm R."/>
            <person name="Pangilinan J."/>
            <person name="Park H.-J."/>
            <person name="Ramirez L."/>
            <person name="Alfaro M."/>
            <person name="Sun H."/>
            <person name="Tritt A."/>
            <person name="Yoshinaga Y."/>
            <person name="Zwiers L.-H."/>
            <person name="Turgeon B."/>
            <person name="Goodwin S."/>
            <person name="Spatafora J."/>
            <person name="Crous P."/>
            <person name="Grigoriev I."/>
        </authorList>
    </citation>
    <scope>NUCLEOTIDE SEQUENCE</scope>
    <source>
        <strain evidence="2">CBS 113979</strain>
    </source>
</reference>
<organism evidence="2 3">
    <name type="scientific">Aulographum hederae CBS 113979</name>
    <dbReference type="NCBI Taxonomy" id="1176131"/>
    <lineage>
        <taxon>Eukaryota</taxon>
        <taxon>Fungi</taxon>
        <taxon>Dikarya</taxon>
        <taxon>Ascomycota</taxon>
        <taxon>Pezizomycotina</taxon>
        <taxon>Dothideomycetes</taxon>
        <taxon>Pleosporomycetidae</taxon>
        <taxon>Aulographales</taxon>
        <taxon>Aulographaceae</taxon>
    </lineage>
</organism>
<dbReference type="Gene3D" id="3.40.50.1820">
    <property type="entry name" value="alpha/beta hydrolase"/>
    <property type="match status" value="1"/>
</dbReference>
<feature type="chain" id="PRO_5026072192" description="Alpha/beta-hydrolase" evidence="1">
    <location>
        <begin position="20"/>
        <end position="456"/>
    </location>
</feature>
<dbReference type="AlphaFoldDB" id="A0A6G1HGA2"/>
<dbReference type="OrthoDB" id="190201at2759"/>
<keyword evidence="3" id="KW-1185">Reference proteome</keyword>
<feature type="signal peptide" evidence="1">
    <location>
        <begin position="1"/>
        <end position="19"/>
    </location>
</feature>
<sequence>MVVLASIATLLALAASATARVCTNLTIPVNISARQGIFTLPPFTSNLDASRFALNLTKQGSNFTDSILTGYQTVTGTYNISAQYCRPSADSHPAVVQYLTHGIGFDKTYWDLSYQDYTYSYASVALAAGYATLAIDRFGVGGSYSPLADPLNTVQAPAEVSATYEISKMLRAGSLPGVEHAFNKVLHVGHSFGSLQTYLLTALHPEISDGIVLTGFSMNGSWTGQTLAGWDLHLARLNQPFRFGNASAASVLNAVRPLISSYGGVSDIASLAYRLLEAAGIDIPSHDIWEEFATTEVANILTTLNSSTAASPGQDLPSLYLTWSDLTTNQFAFLYPGFYDLSFGLLAEATKQPVTAGEIITLGNGAPPTSAFAGPVLVLTGNEDTIYCGGDCLATGGAGGSVPENSVKGAFPSTSGFETYIQLNTGHGINFHYNSSGAYQVIQDWFAKEGLGSTGS</sequence>
<dbReference type="SUPFAM" id="SSF53474">
    <property type="entry name" value="alpha/beta-Hydrolases"/>
    <property type="match status" value="1"/>
</dbReference>